<comment type="caution">
    <text evidence="3">The sequence shown here is derived from an EMBL/GenBank/DDBJ whole genome shotgun (WGS) entry which is preliminary data.</text>
</comment>
<reference evidence="3" key="2">
    <citation type="journal article" date="2019" name="IMA Fungus">
        <title>Genome sequencing and comparison of five Tilletia species to identify candidate genes for the detection of regulated species infecting wheat.</title>
        <authorList>
            <person name="Nguyen H.D.T."/>
            <person name="Sultana T."/>
            <person name="Kesanakurti P."/>
            <person name="Hambleton S."/>
        </authorList>
    </citation>
    <scope>NUCLEOTIDE SEQUENCE</scope>
    <source>
        <strain evidence="3">DAOMC 236416</strain>
    </source>
</reference>
<dbReference type="AlphaFoldDB" id="A0A8T8SR28"/>
<accession>A0A8T8SR28</accession>
<name>A0A8T8SR28_9BASI</name>
<reference evidence="3" key="1">
    <citation type="submission" date="2016-04" db="EMBL/GenBank/DDBJ databases">
        <authorList>
            <person name="Nguyen H.D."/>
            <person name="Samba Siva P."/>
            <person name="Cullis J."/>
            <person name="Levesque C.A."/>
            <person name="Hambleton S."/>
        </authorList>
    </citation>
    <scope>NUCLEOTIDE SEQUENCE</scope>
    <source>
        <strain evidence="3">DAOMC 236416</strain>
    </source>
</reference>
<keyword evidence="1" id="KW-0175">Coiled coil</keyword>
<gene>
    <name evidence="3" type="ORF">A4X13_0g5841</name>
</gene>
<feature type="region of interest" description="Disordered" evidence="2">
    <location>
        <begin position="161"/>
        <end position="206"/>
    </location>
</feature>
<evidence type="ECO:0000313" key="3">
    <source>
        <dbReference type="EMBL" id="KAE8246328.1"/>
    </source>
</evidence>
<organism evidence="3 4">
    <name type="scientific">Tilletia indica</name>
    <dbReference type="NCBI Taxonomy" id="43049"/>
    <lineage>
        <taxon>Eukaryota</taxon>
        <taxon>Fungi</taxon>
        <taxon>Dikarya</taxon>
        <taxon>Basidiomycota</taxon>
        <taxon>Ustilaginomycotina</taxon>
        <taxon>Exobasidiomycetes</taxon>
        <taxon>Tilletiales</taxon>
        <taxon>Tilletiaceae</taxon>
        <taxon>Tilletia</taxon>
    </lineage>
</organism>
<feature type="coiled-coil region" evidence="1">
    <location>
        <begin position="46"/>
        <end position="84"/>
    </location>
</feature>
<evidence type="ECO:0000313" key="4">
    <source>
        <dbReference type="Proteomes" id="UP000077521"/>
    </source>
</evidence>
<keyword evidence="4" id="KW-1185">Reference proteome</keyword>
<evidence type="ECO:0000256" key="2">
    <source>
        <dbReference type="SAM" id="MobiDB-lite"/>
    </source>
</evidence>
<evidence type="ECO:0000256" key="1">
    <source>
        <dbReference type="SAM" id="Coils"/>
    </source>
</evidence>
<dbReference type="EMBL" id="LWDF02000492">
    <property type="protein sequence ID" value="KAE8246328.1"/>
    <property type="molecule type" value="Genomic_DNA"/>
</dbReference>
<proteinExistence type="predicted"/>
<protein>
    <submittedName>
        <fullName evidence="3">Uncharacterized protein</fullName>
    </submittedName>
</protein>
<dbReference type="Proteomes" id="UP000077521">
    <property type="component" value="Unassembled WGS sequence"/>
</dbReference>
<sequence length="206" mass="22786">MSGSSQARPLQPSEALSIQRPVHDYIETLAPTYEHCGLMTNGLRRLEDVEDLLQDTIERNDHLLRAVQSKVQHELAVIQRLRQESAAREAQVQDQIVEAVRRIECAFVGTEEDARRSLDKVLNSAKTCNTVLARDVRAGQSAWMRLQAQLVALNAYPVIPWSSGAGNPPRKPTADDNKGEPGNSNENPINIDDQAGDTTERAIGLE</sequence>